<feature type="domain" description="CUB" evidence="5">
    <location>
        <begin position="293"/>
        <end position="404"/>
    </location>
</feature>
<comment type="caution">
    <text evidence="3">Lacks conserved residue(s) required for the propagation of feature annotation.</text>
</comment>
<dbReference type="Pfam" id="PF00431">
    <property type="entry name" value="CUB"/>
    <property type="match status" value="1"/>
</dbReference>
<dbReference type="CDD" id="cd00190">
    <property type="entry name" value="Tryp_SPc"/>
    <property type="match status" value="1"/>
</dbReference>
<keyword evidence="8" id="KW-1185">Reference proteome</keyword>
<gene>
    <name evidence="7" type="ORF">Fcan01_00968</name>
</gene>
<dbReference type="GO" id="GO:0004252">
    <property type="term" value="F:serine-type endopeptidase activity"/>
    <property type="evidence" value="ECO:0007669"/>
    <property type="project" value="InterPro"/>
</dbReference>
<dbReference type="PANTHER" id="PTHR24256">
    <property type="entry name" value="TRYPTASE-RELATED"/>
    <property type="match status" value="1"/>
</dbReference>
<dbReference type="OrthoDB" id="5565075at2759"/>
<dbReference type="SUPFAM" id="SSF49854">
    <property type="entry name" value="Spermadhesin, CUB domain"/>
    <property type="match status" value="2"/>
</dbReference>
<comment type="caution">
    <text evidence="7">The sequence shown here is derived from an EMBL/GenBank/DDBJ whole genome shotgun (WGS) entry which is preliminary data.</text>
</comment>
<dbReference type="InterPro" id="IPR009003">
    <property type="entry name" value="Peptidase_S1_PA"/>
</dbReference>
<dbReference type="Pfam" id="PF00089">
    <property type="entry name" value="Trypsin"/>
    <property type="match status" value="1"/>
</dbReference>
<evidence type="ECO:0000256" key="2">
    <source>
        <dbReference type="ARBA" id="ARBA00024195"/>
    </source>
</evidence>
<dbReference type="EMBL" id="LNIX01000001">
    <property type="protein sequence ID" value="OXA64986.1"/>
    <property type="molecule type" value="Genomic_DNA"/>
</dbReference>
<dbReference type="InterPro" id="IPR043504">
    <property type="entry name" value="Peptidase_S1_PA_chymotrypsin"/>
</dbReference>
<dbReference type="InterPro" id="IPR001254">
    <property type="entry name" value="Trypsin_dom"/>
</dbReference>
<sequence length="538" mass="58993">MRRFLLALLISLLSQSDALSIPGSRNEGKIIGGVPVNKASCINMGTTVCRPNIHLRPWAVGALISPDWVVTAASCTDEKHTSYELTAGEHNLTLEEGTEQRRRVSRIVMHPDFVILDETCDSTDNIALIQVTPPFETNQFVQPIALVSPQFEIIENMTLIQVAGWGLTSEFGGIEPAEIMHKLQLPTISDAECKAAYDSHACLDGTITFEETDFCAVAWEGYALCVHDGGDPAVCYDAEGDYALCGVANDIYCGDITRPQRFAELSQFHDWIVSSMEPEQLDNSTWVGQDDTCGGILVGSSGRVTFNSSSNRNHTCTWTIRANSMSSVSLSFEKLNIPPGDAVFVTTIDSWTGLVEQNYKFTRSEEPVGPSFVVTGPLLMVTYVADGNTQTTPESGFNLDFQGAGFSYSVRRRFSHTELQSVAGTLRYPEMGESGEMVPYNNSETATFAFSGQSGSRANVTIFFTSIEDWNDQCNGDGINVLLFNPLEGFIFSEQICGVIVQPISYILNRAVGESIALVFQTDDENTDYGFGIEWQLE</sequence>
<name>A0A226F7Z9_FOLCA</name>
<proteinExistence type="inferred from homology"/>
<protein>
    <submittedName>
        <fullName evidence="7">Ovochymase-1</fullName>
    </submittedName>
</protein>
<dbReference type="SMART" id="SM00042">
    <property type="entry name" value="CUB"/>
    <property type="match status" value="1"/>
</dbReference>
<evidence type="ECO:0000313" key="7">
    <source>
        <dbReference type="EMBL" id="OXA64986.1"/>
    </source>
</evidence>
<reference evidence="7 8" key="1">
    <citation type="submission" date="2015-12" db="EMBL/GenBank/DDBJ databases">
        <title>The genome of Folsomia candida.</title>
        <authorList>
            <person name="Faddeeva A."/>
            <person name="Derks M.F."/>
            <person name="Anvar Y."/>
            <person name="Smit S."/>
            <person name="Van Straalen N."/>
            <person name="Roelofs D."/>
        </authorList>
    </citation>
    <scope>NUCLEOTIDE SEQUENCE [LARGE SCALE GENOMIC DNA]</scope>
    <source>
        <strain evidence="7 8">VU population</strain>
        <tissue evidence="7">Whole body</tissue>
    </source>
</reference>
<feature type="domain" description="Peptidase S1" evidence="6">
    <location>
        <begin position="30"/>
        <end position="277"/>
    </location>
</feature>
<dbReference type="InterPro" id="IPR000859">
    <property type="entry name" value="CUB_dom"/>
</dbReference>
<dbReference type="SMART" id="SM00020">
    <property type="entry name" value="Tryp_SPc"/>
    <property type="match status" value="1"/>
</dbReference>
<evidence type="ECO:0000256" key="1">
    <source>
        <dbReference type="ARBA" id="ARBA00023157"/>
    </source>
</evidence>
<evidence type="ECO:0000313" key="8">
    <source>
        <dbReference type="Proteomes" id="UP000198287"/>
    </source>
</evidence>
<keyword evidence="1" id="KW-1015">Disulfide bond</keyword>
<feature type="signal peptide" evidence="4">
    <location>
        <begin position="1"/>
        <end position="18"/>
    </location>
</feature>
<dbReference type="AlphaFoldDB" id="A0A226F7Z9"/>
<evidence type="ECO:0000256" key="3">
    <source>
        <dbReference type="PROSITE-ProRule" id="PRU00059"/>
    </source>
</evidence>
<dbReference type="InterPro" id="IPR051487">
    <property type="entry name" value="Ser/Thr_Proteases_Immune/Dev"/>
</dbReference>
<dbReference type="InterPro" id="IPR035914">
    <property type="entry name" value="Sperma_CUB_dom_sf"/>
</dbReference>
<dbReference type="STRING" id="158441.A0A226F7Z9"/>
<organism evidence="7 8">
    <name type="scientific">Folsomia candida</name>
    <name type="common">Springtail</name>
    <dbReference type="NCBI Taxonomy" id="158441"/>
    <lineage>
        <taxon>Eukaryota</taxon>
        <taxon>Metazoa</taxon>
        <taxon>Ecdysozoa</taxon>
        <taxon>Arthropoda</taxon>
        <taxon>Hexapoda</taxon>
        <taxon>Collembola</taxon>
        <taxon>Entomobryomorpha</taxon>
        <taxon>Isotomoidea</taxon>
        <taxon>Isotomidae</taxon>
        <taxon>Proisotominae</taxon>
        <taxon>Folsomia</taxon>
    </lineage>
</organism>
<dbReference type="PROSITE" id="PS01180">
    <property type="entry name" value="CUB"/>
    <property type="match status" value="1"/>
</dbReference>
<dbReference type="Proteomes" id="UP000198287">
    <property type="component" value="Unassembled WGS sequence"/>
</dbReference>
<dbReference type="Gene3D" id="2.60.120.290">
    <property type="entry name" value="Spermadhesin, CUB domain"/>
    <property type="match status" value="1"/>
</dbReference>
<evidence type="ECO:0000256" key="4">
    <source>
        <dbReference type="SAM" id="SignalP"/>
    </source>
</evidence>
<dbReference type="Gene3D" id="2.40.10.10">
    <property type="entry name" value="Trypsin-like serine proteases"/>
    <property type="match status" value="1"/>
</dbReference>
<accession>A0A226F7Z9</accession>
<dbReference type="SUPFAM" id="SSF50494">
    <property type="entry name" value="Trypsin-like serine proteases"/>
    <property type="match status" value="1"/>
</dbReference>
<evidence type="ECO:0000259" key="6">
    <source>
        <dbReference type="PROSITE" id="PS50240"/>
    </source>
</evidence>
<dbReference type="PROSITE" id="PS50240">
    <property type="entry name" value="TRYPSIN_DOM"/>
    <property type="match status" value="1"/>
</dbReference>
<dbReference type="GO" id="GO:0006508">
    <property type="term" value="P:proteolysis"/>
    <property type="evidence" value="ECO:0007669"/>
    <property type="project" value="InterPro"/>
</dbReference>
<evidence type="ECO:0000259" key="5">
    <source>
        <dbReference type="PROSITE" id="PS01180"/>
    </source>
</evidence>
<keyword evidence="4" id="KW-0732">Signal</keyword>
<comment type="similarity">
    <text evidence="2">Belongs to the peptidase S1 family. CLIP subfamily.</text>
</comment>
<feature type="chain" id="PRO_5012827448" evidence="4">
    <location>
        <begin position="19"/>
        <end position="538"/>
    </location>
</feature>